<evidence type="ECO:0000256" key="1">
    <source>
        <dbReference type="SAM" id="MobiDB-lite"/>
    </source>
</evidence>
<dbReference type="EMBL" id="JAPFFF010000014">
    <property type="protein sequence ID" value="KAK8870931.1"/>
    <property type="molecule type" value="Genomic_DNA"/>
</dbReference>
<feature type="region of interest" description="Disordered" evidence="1">
    <location>
        <begin position="167"/>
        <end position="258"/>
    </location>
</feature>
<dbReference type="Proteomes" id="UP001470230">
    <property type="component" value="Unassembled WGS sequence"/>
</dbReference>
<reference evidence="2 3" key="1">
    <citation type="submission" date="2024-04" db="EMBL/GenBank/DDBJ databases">
        <title>Tritrichomonas musculus Genome.</title>
        <authorList>
            <person name="Alves-Ferreira E."/>
            <person name="Grigg M."/>
            <person name="Lorenzi H."/>
            <person name="Galac M."/>
        </authorList>
    </citation>
    <scope>NUCLEOTIDE SEQUENCE [LARGE SCALE GENOMIC DNA]</scope>
    <source>
        <strain evidence="2 3">EAF2021</strain>
    </source>
</reference>
<sequence>MKPNIRGQRISRLELITESQQVLQDAGVGNHSRAQFLVEVSREVVGSDDPLFCQLQPKIHSHESEPWIRAYSLVFQYLTEHNLQSTLSAVEAEFNQGQLPKELTTFKKGEASAHLMKILNYAPPPRRTTFKDRVKQYMNEVKNHDLMLLQQDEENYNYNQYFMRRNISSRKSDNSNSVNITKSSPSPRSGSVQSKSRVTRKYDIKPSPQPTDSRPTSTPKETNRYSLRSKSVTRSSTKKKNNTDDDFIIDSITQQKNP</sequence>
<evidence type="ECO:0000313" key="2">
    <source>
        <dbReference type="EMBL" id="KAK8870931.1"/>
    </source>
</evidence>
<keyword evidence="3" id="KW-1185">Reference proteome</keyword>
<evidence type="ECO:0000313" key="3">
    <source>
        <dbReference type="Proteomes" id="UP001470230"/>
    </source>
</evidence>
<feature type="compositionally biased region" description="Polar residues" evidence="1">
    <location>
        <begin position="210"/>
        <end position="226"/>
    </location>
</feature>
<feature type="compositionally biased region" description="Low complexity" evidence="1">
    <location>
        <begin position="182"/>
        <end position="196"/>
    </location>
</feature>
<organism evidence="2 3">
    <name type="scientific">Tritrichomonas musculus</name>
    <dbReference type="NCBI Taxonomy" id="1915356"/>
    <lineage>
        <taxon>Eukaryota</taxon>
        <taxon>Metamonada</taxon>
        <taxon>Parabasalia</taxon>
        <taxon>Tritrichomonadida</taxon>
        <taxon>Tritrichomonadidae</taxon>
        <taxon>Tritrichomonas</taxon>
    </lineage>
</organism>
<accession>A0ABR2IZ85</accession>
<comment type="caution">
    <text evidence="2">The sequence shown here is derived from an EMBL/GenBank/DDBJ whole genome shotgun (WGS) entry which is preliminary data.</text>
</comment>
<evidence type="ECO:0008006" key="4">
    <source>
        <dbReference type="Google" id="ProtNLM"/>
    </source>
</evidence>
<protein>
    <recommendedName>
        <fullName evidence="4">LisH domain-containing protein</fullName>
    </recommendedName>
</protein>
<proteinExistence type="predicted"/>
<gene>
    <name evidence="2" type="ORF">M9Y10_008844</name>
</gene>
<name>A0ABR2IZ85_9EUKA</name>